<dbReference type="EMBL" id="CP003362">
    <property type="protein sequence ID" value="AGB49116.1"/>
    <property type="molecule type" value="Genomic_DNA"/>
</dbReference>
<gene>
    <name evidence="1" type="ordered locus">Metho_0873</name>
</gene>
<protein>
    <submittedName>
        <fullName evidence="1">Uncharacterized protein</fullName>
    </submittedName>
</protein>
<dbReference type="STRING" id="867904.Metho_0873"/>
<keyword evidence="2" id="KW-1185">Reference proteome</keyword>
<organism evidence="1 2">
    <name type="scientific">Methanomethylovorans hollandica (strain DSM 15978 / NBRC 107637 / DMS1)</name>
    <dbReference type="NCBI Taxonomy" id="867904"/>
    <lineage>
        <taxon>Archaea</taxon>
        <taxon>Methanobacteriati</taxon>
        <taxon>Methanobacteriota</taxon>
        <taxon>Stenosarchaea group</taxon>
        <taxon>Methanomicrobia</taxon>
        <taxon>Methanosarcinales</taxon>
        <taxon>Methanosarcinaceae</taxon>
        <taxon>Methanomethylovorans</taxon>
    </lineage>
</organism>
<dbReference type="Proteomes" id="UP000010866">
    <property type="component" value="Chromosome"/>
</dbReference>
<proteinExistence type="predicted"/>
<accession>L0KVF0</accession>
<dbReference type="HOGENOM" id="CLU_846257_0_0_2"/>
<reference evidence="2" key="1">
    <citation type="submission" date="2012-02" db="EMBL/GenBank/DDBJ databases">
        <title>Complete sequence of chromosome of Methanomethylovorans hollandica DSM 15978.</title>
        <authorList>
            <person name="Lucas S."/>
            <person name="Copeland A."/>
            <person name="Lapidus A."/>
            <person name="Glavina del Rio T."/>
            <person name="Dalin E."/>
            <person name="Tice H."/>
            <person name="Bruce D."/>
            <person name="Goodwin L."/>
            <person name="Pitluck S."/>
            <person name="Peters L."/>
            <person name="Mikhailova N."/>
            <person name="Held B."/>
            <person name="Kyrpides N."/>
            <person name="Mavromatis K."/>
            <person name="Ivanova N."/>
            <person name="Brettin T."/>
            <person name="Detter J.C."/>
            <person name="Han C."/>
            <person name="Larimer F."/>
            <person name="Land M."/>
            <person name="Hauser L."/>
            <person name="Markowitz V."/>
            <person name="Cheng J.-F."/>
            <person name="Hugenholtz P."/>
            <person name="Woyke T."/>
            <person name="Wu D."/>
            <person name="Spring S."/>
            <person name="Schroeder M."/>
            <person name="Brambilla E."/>
            <person name="Klenk H.-P."/>
            <person name="Eisen J.A."/>
        </authorList>
    </citation>
    <scope>NUCLEOTIDE SEQUENCE [LARGE SCALE GENOMIC DNA]</scope>
    <source>
        <strain evidence="2">DSM 15978 / NBRC 107637 / DMS1</strain>
    </source>
</reference>
<dbReference type="AlphaFoldDB" id="L0KVF0"/>
<evidence type="ECO:0000313" key="2">
    <source>
        <dbReference type="Proteomes" id="UP000010866"/>
    </source>
</evidence>
<name>L0KVF0_METHD</name>
<evidence type="ECO:0000313" key="1">
    <source>
        <dbReference type="EMBL" id="AGB49116.1"/>
    </source>
</evidence>
<dbReference type="KEGG" id="mhz:Metho_0873"/>
<sequence precursor="true">MSLMRSPNLFLILVLFIFSICGSGCSSQDPSGTVNTTVIEFLEAVNAGNKDLAFSMYQGKDFLVPASIEMSFKNKKFSPGGLQEVVITSEGHTDNVAVATAECTVAKLDDDGNEIERTLLPVYFKLQDTEIGWIIIRVTFSAPLELSEDGLVSIEVPKTPIDPITENAVPISIFSVMLFGTGIYLNQKEKQKHNNSSRTVDTSNAASIPKESLVQFIRIVPSQQVVAGGKTTIGVWVKNFSQQPYEKFAVKARFPNTVDIKELSLFFGSIAAGQTVKQSWTFVPKMQGWLGVEEPTIVFEYLGTKYAGTLDTVWVPVQ</sequence>